<feature type="compositionally biased region" description="Polar residues" evidence="1">
    <location>
        <begin position="58"/>
        <end position="72"/>
    </location>
</feature>
<proteinExistence type="predicted"/>
<dbReference type="Proteomes" id="UP000298030">
    <property type="component" value="Unassembled WGS sequence"/>
</dbReference>
<dbReference type="AlphaFoldDB" id="A0A4Y7SRD0"/>
<evidence type="ECO:0000313" key="3">
    <source>
        <dbReference type="Proteomes" id="UP000298030"/>
    </source>
</evidence>
<gene>
    <name evidence="2" type="ORF">FA13DRAFT_1714810</name>
</gene>
<organism evidence="2 3">
    <name type="scientific">Coprinellus micaceus</name>
    <name type="common">Glistening ink-cap mushroom</name>
    <name type="synonym">Coprinus micaceus</name>
    <dbReference type="NCBI Taxonomy" id="71717"/>
    <lineage>
        <taxon>Eukaryota</taxon>
        <taxon>Fungi</taxon>
        <taxon>Dikarya</taxon>
        <taxon>Basidiomycota</taxon>
        <taxon>Agaricomycotina</taxon>
        <taxon>Agaricomycetes</taxon>
        <taxon>Agaricomycetidae</taxon>
        <taxon>Agaricales</taxon>
        <taxon>Agaricineae</taxon>
        <taxon>Psathyrellaceae</taxon>
        <taxon>Coprinellus</taxon>
    </lineage>
</organism>
<name>A0A4Y7SRD0_COPMI</name>
<evidence type="ECO:0000256" key="1">
    <source>
        <dbReference type="SAM" id="MobiDB-lite"/>
    </source>
</evidence>
<protein>
    <submittedName>
        <fullName evidence="2">Uncharacterized protein</fullName>
    </submittedName>
</protein>
<feature type="region of interest" description="Disordered" evidence="1">
    <location>
        <begin position="1"/>
        <end position="72"/>
    </location>
</feature>
<dbReference type="EMBL" id="QPFP01000069">
    <property type="protein sequence ID" value="TEB24184.1"/>
    <property type="molecule type" value="Genomic_DNA"/>
</dbReference>
<comment type="caution">
    <text evidence="2">The sequence shown here is derived from an EMBL/GenBank/DDBJ whole genome shotgun (WGS) entry which is preliminary data.</text>
</comment>
<feature type="compositionally biased region" description="Basic and acidic residues" evidence="1">
    <location>
        <begin position="23"/>
        <end position="40"/>
    </location>
</feature>
<evidence type="ECO:0000313" key="2">
    <source>
        <dbReference type="EMBL" id="TEB24184.1"/>
    </source>
</evidence>
<accession>A0A4Y7SRD0</accession>
<reference evidence="2 3" key="1">
    <citation type="journal article" date="2019" name="Nat. Ecol. Evol.">
        <title>Megaphylogeny resolves global patterns of mushroom evolution.</title>
        <authorList>
            <person name="Varga T."/>
            <person name="Krizsan K."/>
            <person name="Foldi C."/>
            <person name="Dima B."/>
            <person name="Sanchez-Garcia M."/>
            <person name="Sanchez-Ramirez S."/>
            <person name="Szollosi G.J."/>
            <person name="Szarkandi J.G."/>
            <person name="Papp V."/>
            <person name="Albert L."/>
            <person name="Andreopoulos W."/>
            <person name="Angelini C."/>
            <person name="Antonin V."/>
            <person name="Barry K.W."/>
            <person name="Bougher N.L."/>
            <person name="Buchanan P."/>
            <person name="Buyck B."/>
            <person name="Bense V."/>
            <person name="Catcheside P."/>
            <person name="Chovatia M."/>
            <person name="Cooper J."/>
            <person name="Damon W."/>
            <person name="Desjardin D."/>
            <person name="Finy P."/>
            <person name="Geml J."/>
            <person name="Haridas S."/>
            <person name="Hughes K."/>
            <person name="Justo A."/>
            <person name="Karasinski D."/>
            <person name="Kautmanova I."/>
            <person name="Kiss B."/>
            <person name="Kocsube S."/>
            <person name="Kotiranta H."/>
            <person name="LaButti K.M."/>
            <person name="Lechner B.E."/>
            <person name="Liimatainen K."/>
            <person name="Lipzen A."/>
            <person name="Lukacs Z."/>
            <person name="Mihaltcheva S."/>
            <person name="Morgado L.N."/>
            <person name="Niskanen T."/>
            <person name="Noordeloos M.E."/>
            <person name="Ohm R.A."/>
            <person name="Ortiz-Santana B."/>
            <person name="Ovrebo C."/>
            <person name="Racz N."/>
            <person name="Riley R."/>
            <person name="Savchenko A."/>
            <person name="Shiryaev A."/>
            <person name="Soop K."/>
            <person name="Spirin V."/>
            <person name="Szebenyi C."/>
            <person name="Tomsovsky M."/>
            <person name="Tulloss R.E."/>
            <person name="Uehling J."/>
            <person name="Grigoriev I.V."/>
            <person name="Vagvolgyi C."/>
            <person name="Papp T."/>
            <person name="Martin F.M."/>
            <person name="Miettinen O."/>
            <person name="Hibbett D.S."/>
            <person name="Nagy L.G."/>
        </authorList>
    </citation>
    <scope>NUCLEOTIDE SEQUENCE [LARGE SCALE GENOMIC DNA]</scope>
    <source>
        <strain evidence="2 3">FP101781</strain>
    </source>
</reference>
<keyword evidence="3" id="KW-1185">Reference proteome</keyword>
<sequence length="192" mass="21855">MGRPRLYSTPEEQQAAKQRNAKRWYDNNKEKYNKKQEGEHVSQGVIPREGNVVPPGPRQSQPRVPTEEGQQPENVHFCTAEVKSMPTQFQQLLGGRPVTVFLIEVTTECIGCLKECNGNTSRATNFVHECVDKYGGWLLNLVGMHNNVHRQSQATSYNLCQMGNNRGTLRQLQEGTLRFPEMYPFTIFDVVS</sequence>